<name>A0ABP7GLH3_9FLAO</name>
<dbReference type="RefSeq" id="WP_345144246.1">
    <property type="nucleotide sequence ID" value="NZ_BAABDU010000004.1"/>
</dbReference>
<protein>
    <submittedName>
        <fullName evidence="4">Helix-turn-helix transcriptional regulator</fullName>
    </submittedName>
</protein>
<dbReference type="PROSITE" id="PS50943">
    <property type="entry name" value="HTH_CROC1"/>
    <property type="match status" value="1"/>
</dbReference>
<dbReference type="PANTHER" id="PTHR46558">
    <property type="entry name" value="TRACRIPTIONAL REGULATORY PROTEIN-RELATED-RELATED"/>
    <property type="match status" value="1"/>
</dbReference>
<dbReference type="PANTHER" id="PTHR46558:SF11">
    <property type="entry name" value="HTH-TYPE TRANSCRIPTIONAL REGULATOR XRE"/>
    <property type="match status" value="1"/>
</dbReference>
<evidence type="ECO:0000256" key="1">
    <source>
        <dbReference type="ARBA" id="ARBA00023125"/>
    </source>
</evidence>
<dbReference type="SUPFAM" id="SSF47413">
    <property type="entry name" value="lambda repressor-like DNA-binding domains"/>
    <property type="match status" value="1"/>
</dbReference>
<accession>A0ABP7GLH3</accession>
<gene>
    <name evidence="4" type="ORF">GCM10022423_21940</name>
</gene>
<feature type="coiled-coil region" evidence="2">
    <location>
        <begin position="109"/>
        <end position="137"/>
    </location>
</feature>
<dbReference type="InterPro" id="IPR010982">
    <property type="entry name" value="Lambda_DNA-bd_dom_sf"/>
</dbReference>
<feature type="domain" description="HTH cro/C1-type" evidence="3">
    <location>
        <begin position="14"/>
        <end position="67"/>
    </location>
</feature>
<evidence type="ECO:0000256" key="2">
    <source>
        <dbReference type="SAM" id="Coils"/>
    </source>
</evidence>
<organism evidence="4 5">
    <name type="scientific">Flavobacterium ginsengiterrae</name>
    <dbReference type="NCBI Taxonomy" id="871695"/>
    <lineage>
        <taxon>Bacteria</taxon>
        <taxon>Pseudomonadati</taxon>
        <taxon>Bacteroidota</taxon>
        <taxon>Flavobacteriia</taxon>
        <taxon>Flavobacteriales</taxon>
        <taxon>Flavobacteriaceae</taxon>
        <taxon>Flavobacterium</taxon>
    </lineage>
</organism>
<evidence type="ECO:0000313" key="5">
    <source>
        <dbReference type="Proteomes" id="UP001500748"/>
    </source>
</evidence>
<dbReference type="CDD" id="cd00093">
    <property type="entry name" value="HTH_XRE"/>
    <property type="match status" value="1"/>
</dbReference>
<evidence type="ECO:0000259" key="3">
    <source>
        <dbReference type="PROSITE" id="PS50943"/>
    </source>
</evidence>
<proteinExistence type="predicted"/>
<keyword evidence="5" id="KW-1185">Reference proteome</keyword>
<dbReference type="Gene3D" id="1.10.260.40">
    <property type="entry name" value="lambda repressor-like DNA-binding domains"/>
    <property type="match status" value="1"/>
</dbReference>
<dbReference type="Pfam" id="PF01381">
    <property type="entry name" value="HTH_3"/>
    <property type="match status" value="1"/>
</dbReference>
<reference evidence="5" key="1">
    <citation type="journal article" date="2019" name="Int. J. Syst. Evol. Microbiol.">
        <title>The Global Catalogue of Microorganisms (GCM) 10K type strain sequencing project: providing services to taxonomists for standard genome sequencing and annotation.</title>
        <authorList>
            <consortium name="The Broad Institute Genomics Platform"/>
            <consortium name="The Broad Institute Genome Sequencing Center for Infectious Disease"/>
            <person name="Wu L."/>
            <person name="Ma J."/>
        </authorList>
    </citation>
    <scope>NUCLEOTIDE SEQUENCE [LARGE SCALE GENOMIC DNA]</scope>
    <source>
        <strain evidence="5">JCM 17337</strain>
    </source>
</reference>
<evidence type="ECO:0000313" key="4">
    <source>
        <dbReference type="EMBL" id="GAA3768421.1"/>
    </source>
</evidence>
<dbReference type="Proteomes" id="UP001500748">
    <property type="component" value="Unassembled WGS sequence"/>
</dbReference>
<keyword evidence="2" id="KW-0175">Coiled coil</keyword>
<comment type="caution">
    <text evidence="4">The sequence shown here is derived from an EMBL/GenBank/DDBJ whole genome shotgun (WGS) entry which is preliminary data.</text>
</comment>
<dbReference type="SMART" id="SM00530">
    <property type="entry name" value="HTH_XRE"/>
    <property type="match status" value="1"/>
</dbReference>
<dbReference type="EMBL" id="BAABDU010000004">
    <property type="protein sequence ID" value="GAA3768421.1"/>
    <property type="molecule type" value="Genomic_DNA"/>
</dbReference>
<sequence length="141" mass="15957">MSTLTKSNHIGRKISRIRELKDMKQEALAQALGTNQQAVSAIENSETVDEEKLIQIAKALGVSVEAIKNFSEEGVINYFNTFTDNDFSNSQGTNFGSNNACTFNPLDKLVEYFEENKKLYERLLEVEKEKAAFLERLLKSK</sequence>
<dbReference type="InterPro" id="IPR001387">
    <property type="entry name" value="Cro/C1-type_HTH"/>
</dbReference>
<keyword evidence="1" id="KW-0238">DNA-binding</keyword>